<name>A0ACC3M9T0_9PEZI</name>
<organism evidence="1 2">
    <name type="scientific">Vermiconidia calcicola</name>
    <dbReference type="NCBI Taxonomy" id="1690605"/>
    <lineage>
        <taxon>Eukaryota</taxon>
        <taxon>Fungi</taxon>
        <taxon>Dikarya</taxon>
        <taxon>Ascomycota</taxon>
        <taxon>Pezizomycotina</taxon>
        <taxon>Dothideomycetes</taxon>
        <taxon>Dothideomycetidae</taxon>
        <taxon>Mycosphaerellales</taxon>
        <taxon>Extremaceae</taxon>
        <taxon>Vermiconidia</taxon>
    </lineage>
</organism>
<keyword evidence="2" id="KW-1185">Reference proteome</keyword>
<protein>
    <submittedName>
        <fullName evidence="1">Uncharacterized protein</fullName>
    </submittedName>
</protein>
<evidence type="ECO:0000313" key="1">
    <source>
        <dbReference type="EMBL" id="KAK3678237.1"/>
    </source>
</evidence>
<evidence type="ECO:0000313" key="2">
    <source>
        <dbReference type="Proteomes" id="UP001281147"/>
    </source>
</evidence>
<dbReference type="EMBL" id="JAUTXU010000578">
    <property type="protein sequence ID" value="KAK3678237.1"/>
    <property type="molecule type" value="Genomic_DNA"/>
</dbReference>
<sequence>QNDEAFEATWTRCFAILKYYEHQITSAPFAAQVLEALRRQIQVPQDQGAPALPTNFAFASLFATPIGDGTTTPQIPLEDGVHLDFSQFNPYGTDDISDAWFSQHVSNFEI</sequence>
<gene>
    <name evidence="1" type="ORF">LTR37_021496</name>
</gene>
<proteinExistence type="predicted"/>
<accession>A0ACC3M9T0</accession>
<feature type="non-terminal residue" evidence="1">
    <location>
        <position position="1"/>
    </location>
</feature>
<dbReference type="Proteomes" id="UP001281147">
    <property type="component" value="Unassembled WGS sequence"/>
</dbReference>
<comment type="caution">
    <text evidence="1">The sequence shown here is derived from an EMBL/GenBank/DDBJ whole genome shotgun (WGS) entry which is preliminary data.</text>
</comment>
<reference evidence="1" key="1">
    <citation type="submission" date="2023-07" db="EMBL/GenBank/DDBJ databases">
        <title>Black Yeasts Isolated from many extreme environments.</title>
        <authorList>
            <person name="Coleine C."/>
            <person name="Stajich J.E."/>
            <person name="Selbmann L."/>
        </authorList>
    </citation>
    <scope>NUCLEOTIDE SEQUENCE</scope>
    <source>
        <strain evidence="1">CCFEE 5714</strain>
    </source>
</reference>